<proteinExistence type="predicted"/>
<dbReference type="EMBL" id="CP114976">
    <property type="protein sequence ID" value="WBE25882.1"/>
    <property type="molecule type" value="Genomic_DNA"/>
</dbReference>
<keyword evidence="2" id="KW-0808">Transferase</keyword>
<dbReference type="RefSeq" id="WP_269818825.1">
    <property type="nucleotide sequence ID" value="NZ_CP114976.1"/>
</dbReference>
<dbReference type="GO" id="GO:0032259">
    <property type="term" value="P:methylation"/>
    <property type="evidence" value="ECO:0007669"/>
    <property type="project" value="UniProtKB-KW"/>
</dbReference>
<feature type="domain" description="Methyltransferase" evidence="1">
    <location>
        <begin position="113"/>
        <end position="240"/>
    </location>
</feature>
<dbReference type="PANTHER" id="PTHR13369">
    <property type="match status" value="1"/>
</dbReference>
<sequence>MSAIAPLLTGEALVERFFALDAFLLAQQGIWREKPFIQQSLDWQADYPELATWLRQRSLADAENSHLDPSTLSAPQPFVAWAEQAEQLSRLGRFPAAEVVQRPLRMQSGIAERKWQQIEAFASVVQGAVNLPFARSQRWLDWCAGKGHLGRYLAWPNAELECLEFNPELIASGQAISAKYVPQAQHSLCDVMSAASLAPVQRSDAIVALHACGDLHTHLVRQVGGQDTAALALAPCCYNRTLAEGYQPLSKLGQASALDLQRDDLALPLLATVTASARERRLRDQSMAWRLAFDGLQRKLRGVDAYLPTPSLSAQWFNKSFAQWCLDLAALKELPPVPQQDWSVLEAQGWQRLAEVRNLELVRGLFRRPLELWLVIDQALFLQEQGFTVALGEFCASALTPRNLLLLAQRTVN</sequence>
<dbReference type="SUPFAM" id="SSF53335">
    <property type="entry name" value="S-adenosyl-L-methionine-dependent methyltransferases"/>
    <property type="match status" value="1"/>
</dbReference>
<dbReference type="PANTHER" id="PTHR13369:SF0">
    <property type="entry name" value="GLUTATHIONE S-TRANSFERASE C-TERMINAL DOMAIN-CONTAINING PROTEIN"/>
    <property type="match status" value="1"/>
</dbReference>
<dbReference type="GO" id="GO:0008168">
    <property type="term" value="F:methyltransferase activity"/>
    <property type="evidence" value="ECO:0007669"/>
    <property type="project" value="UniProtKB-KW"/>
</dbReference>
<protein>
    <submittedName>
        <fullName evidence="2">Methyltransferase</fullName>
    </submittedName>
</protein>
<dbReference type="InterPro" id="IPR029063">
    <property type="entry name" value="SAM-dependent_MTases_sf"/>
</dbReference>
<reference evidence="2 3" key="1">
    <citation type="submission" date="2022-12" db="EMBL/GenBank/DDBJ databases">
        <title>Coexistence and Characterization of a Novel Tigecycline Resistance gene tet(X) variant and blaNDM-1 in a Pseudomonas caeni Isolate of Chicken Origin.</title>
        <authorList>
            <person name="Lu X."/>
            <person name="Zhang L."/>
            <person name="Li R."/>
            <person name="Wang Z."/>
        </authorList>
    </citation>
    <scope>NUCLEOTIDE SEQUENCE [LARGE SCALE GENOMIC DNA]</scope>
    <source>
        <strain evidence="2 3">CE14</strain>
    </source>
</reference>
<keyword evidence="3" id="KW-1185">Reference proteome</keyword>
<evidence type="ECO:0000313" key="2">
    <source>
        <dbReference type="EMBL" id="WBE25882.1"/>
    </source>
</evidence>
<dbReference type="InterPro" id="IPR025714">
    <property type="entry name" value="Methyltranfer_dom"/>
</dbReference>
<evidence type="ECO:0000259" key="1">
    <source>
        <dbReference type="Pfam" id="PF13679"/>
    </source>
</evidence>
<name>A0AAE9VQ43_9GAMM</name>
<organism evidence="2 3">
    <name type="scientific">Denitrificimonas caeni</name>
    <dbReference type="NCBI Taxonomy" id="521720"/>
    <lineage>
        <taxon>Bacteria</taxon>
        <taxon>Pseudomonadati</taxon>
        <taxon>Pseudomonadota</taxon>
        <taxon>Gammaproteobacteria</taxon>
        <taxon>Pseudomonadales</taxon>
        <taxon>Pseudomonadaceae</taxon>
        <taxon>Denitrificimonas</taxon>
    </lineage>
</organism>
<evidence type="ECO:0000313" key="3">
    <source>
        <dbReference type="Proteomes" id="UP001212189"/>
    </source>
</evidence>
<keyword evidence="2" id="KW-0489">Methyltransferase</keyword>
<gene>
    <name evidence="2" type="ORF">O6P33_03290</name>
</gene>
<dbReference type="AlphaFoldDB" id="A0AAE9VQ43"/>
<dbReference type="KEGG" id="dce:O6P33_03290"/>
<accession>A0AAE9VQ43</accession>
<dbReference type="Proteomes" id="UP001212189">
    <property type="component" value="Chromosome"/>
</dbReference>
<dbReference type="Pfam" id="PF13679">
    <property type="entry name" value="Methyltransf_32"/>
    <property type="match status" value="1"/>
</dbReference>